<dbReference type="AlphaFoldDB" id="A0A6L9E9Q7"/>
<dbReference type="Proteomes" id="UP000475249">
    <property type="component" value="Unassembled WGS sequence"/>
</dbReference>
<comment type="caution">
    <text evidence="1">The sequence shown here is derived from an EMBL/GenBank/DDBJ whole genome shotgun (WGS) entry which is preliminary data.</text>
</comment>
<evidence type="ECO:0000313" key="2">
    <source>
        <dbReference type="Proteomes" id="UP000475249"/>
    </source>
</evidence>
<dbReference type="PROSITE" id="PS51257">
    <property type="entry name" value="PROKAR_LIPOPROTEIN"/>
    <property type="match status" value="1"/>
</dbReference>
<name>A0A6L9E9Q7_9FLAO</name>
<sequence length="219" mass="24959">MRNLKTVLGTVLLTVTVFSCSTVKVSDRWQELDSTDIKSKDILVVSKTENPTVRERFEKDMVTELNGKGFNATESYTKFPDLKPVKKGNTEELKQLGNSLLDQGYEVVVLTVLRDVEEYTKTVTTGNSYTVNTFPVHYHRRGYYRSFYRGFGTIYVDGGPTETVTSENKRYILETLVYDLTKEEDQQLLTIITSEVDNPETLGTTSNDFSKQMVKELSK</sequence>
<evidence type="ECO:0008006" key="3">
    <source>
        <dbReference type="Google" id="ProtNLM"/>
    </source>
</evidence>
<evidence type="ECO:0000313" key="1">
    <source>
        <dbReference type="EMBL" id="NAS11485.1"/>
    </source>
</evidence>
<protein>
    <recommendedName>
        <fullName evidence="3">DUF4136 domain-containing protein</fullName>
    </recommendedName>
</protein>
<accession>A0A6L9E9Q7</accession>
<reference evidence="1 2" key="1">
    <citation type="submission" date="2020-01" db="EMBL/GenBank/DDBJ databases">
        <title>Bacteria diversity of Porities sp.</title>
        <authorList>
            <person name="Wang G."/>
        </authorList>
    </citation>
    <scope>NUCLEOTIDE SEQUENCE [LARGE SCALE GENOMIC DNA]</scope>
    <source>
        <strain evidence="1 2">R33</strain>
    </source>
</reference>
<gene>
    <name evidence="1" type="ORF">GTQ38_05700</name>
</gene>
<organism evidence="1 2">
    <name type="scientific">Poritiphilus flavus</name>
    <dbReference type="NCBI Taxonomy" id="2697053"/>
    <lineage>
        <taxon>Bacteria</taxon>
        <taxon>Pseudomonadati</taxon>
        <taxon>Bacteroidota</taxon>
        <taxon>Flavobacteriia</taxon>
        <taxon>Flavobacteriales</taxon>
        <taxon>Flavobacteriaceae</taxon>
        <taxon>Poritiphilus</taxon>
    </lineage>
</organism>
<keyword evidence="2" id="KW-1185">Reference proteome</keyword>
<proteinExistence type="predicted"/>
<dbReference type="EMBL" id="WXYO01000002">
    <property type="protein sequence ID" value="NAS11485.1"/>
    <property type="molecule type" value="Genomic_DNA"/>
</dbReference>
<dbReference type="RefSeq" id="WP_161434508.1">
    <property type="nucleotide sequence ID" value="NZ_WXYO01000002.1"/>
</dbReference>